<evidence type="ECO:0000256" key="2">
    <source>
        <dbReference type="ARBA" id="ARBA00023043"/>
    </source>
</evidence>
<dbReference type="PROSITE" id="PS50297">
    <property type="entry name" value="ANK_REP_REGION"/>
    <property type="match status" value="1"/>
</dbReference>
<reference key="2">
    <citation type="journal article" date="2011" name="Extremophiles">
        <title>Genomic analyses of Acidianus hospitalis W1 a host for studying crenarchaeal virus and plasmid life cycles.</title>
        <authorList>
            <person name="You X.Y."/>
            <person name="Liu C."/>
            <person name="Wang S.Y."/>
            <person name="Jiang C.Y."/>
            <person name="Shah S.A."/>
            <person name="Prangishvili D."/>
            <person name="Liu S.J."/>
            <person name="Garrett R.A."/>
        </authorList>
    </citation>
    <scope>NUCLEOTIDE SEQUENCE</scope>
    <source>
        <strain>W1</strain>
    </source>
</reference>
<dbReference type="KEGG" id="aho:Ahos_1788"/>
<dbReference type="OrthoDB" id="46246at2157"/>
<dbReference type="SMART" id="SM00248">
    <property type="entry name" value="ANK"/>
    <property type="match status" value="2"/>
</dbReference>
<proteinExistence type="predicted"/>
<name>F4B6X1_ACIHW</name>
<dbReference type="InterPro" id="IPR036770">
    <property type="entry name" value="Ankyrin_rpt-contain_sf"/>
</dbReference>
<evidence type="ECO:0000313" key="4">
    <source>
        <dbReference type="EMBL" id="AEE94664.1"/>
    </source>
</evidence>
<keyword evidence="5" id="KW-1185">Reference proteome</keyword>
<dbReference type="Proteomes" id="UP000008458">
    <property type="component" value="Chromosome"/>
</dbReference>
<sequence length="105" mass="11465">MSSILCSKLHSAVEYGNLLQVKTLLALHCNPNVKDKSGYAPLHYASESGHTDVVKVVLEHGADPNIKDKFGKSPLLYASKKGNNEIAGKSRYERVRCVIITAILT</sequence>
<dbReference type="HOGENOM" id="CLU_000134_45_4_2"/>
<dbReference type="EMBL" id="CP002535">
    <property type="protein sequence ID" value="AEE94664.1"/>
    <property type="molecule type" value="Genomic_DNA"/>
</dbReference>
<gene>
    <name evidence="4" type="ordered locus">Ahos_1788</name>
</gene>
<dbReference type="PANTHER" id="PTHR24171">
    <property type="entry name" value="ANKYRIN REPEAT DOMAIN-CONTAINING PROTEIN 39-RELATED"/>
    <property type="match status" value="1"/>
</dbReference>
<accession>F4B6X1</accession>
<dbReference type="STRING" id="933801.Ahos_1788"/>
<reference evidence="4 5" key="1">
    <citation type="journal article" date="2011" name="Extremophiles">
        <title>Genomic analysis of Acidianus hospitalis W1 a host for studying crenarchaeal virus and plasmid life cycles.</title>
        <authorList>
            <person name="You X.Y."/>
            <person name="Liu C."/>
            <person name="Wang S.Y."/>
            <person name="Jiang C.Y."/>
            <person name="Shah S.A."/>
            <person name="Prangishvili D."/>
            <person name="She Q."/>
            <person name="Liu S.J."/>
            <person name="Garrett R.A."/>
        </authorList>
    </citation>
    <scope>NUCLEOTIDE SEQUENCE [LARGE SCALE GENOMIC DNA]</scope>
    <source>
        <strain evidence="4 5">W1</strain>
    </source>
</reference>
<dbReference type="GeneID" id="10601288"/>
<dbReference type="AlphaFoldDB" id="F4B6X1"/>
<keyword evidence="1" id="KW-0677">Repeat</keyword>
<evidence type="ECO:0000256" key="3">
    <source>
        <dbReference type="PROSITE-ProRule" id="PRU00023"/>
    </source>
</evidence>
<dbReference type="InterPro" id="IPR002110">
    <property type="entry name" value="Ankyrin_rpt"/>
</dbReference>
<keyword evidence="2 3" id="KW-0040">ANK repeat</keyword>
<dbReference type="Gene3D" id="1.25.40.20">
    <property type="entry name" value="Ankyrin repeat-containing domain"/>
    <property type="match status" value="1"/>
</dbReference>
<dbReference type="eggNOG" id="arCOG04004">
    <property type="taxonomic scope" value="Archaea"/>
</dbReference>
<feature type="repeat" description="ANK" evidence="3">
    <location>
        <begin position="37"/>
        <end position="69"/>
    </location>
</feature>
<evidence type="ECO:0000256" key="1">
    <source>
        <dbReference type="ARBA" id="ARBA00022737"/>
    </source>
</evidence>
<protein>
    <submittedName>
        <fullName evidence="4">ANK superfamily domain protein</fullName>
    </submittedName>
</protein>
<organism evidence="4 5">
    <name type="scientific">Acidianus hospitalis (strain W1)</name>
    <dbReference type="NCBI Taxonomy" id="933801"/>
    <lineage>
        <taxon>Archaea</taxon>
        <taxon>Thermoproteota</taxon>
        <taxon>Thermoprotei</taxon>
        <taxon>Sulfolobales</taxon>
        <taxon>Sulfolobaceae</taxon>
        <taxon>Acidianus</taxon>
    </lineage>
</organism>
<evidence type="ECO:0000313" key="5">
    <source>
        <dbReference type="Proteomes" id="UP000008458"/>
    </source>
</evidence>
<dbReference type="Pfam" id="PF12796">
    <property type="entry name" value="Ank_2"/>
    <property type="match status" value="1"/>
</dbReference>
<dbReference type="SUPFAM" id="SSF48403">
    <property type="entry name" value="Ankyrin repeat"/>
    <property type="match status" value="1"/>
</dbReference>
<dbReference type="PROSITE" id="PS50088">
    <property type="entry name" value="ANK_REPEAT"/>
    <property type="match status" value="1"/>
</dbReference>
<dbReference type="RefSeq" id="WP_013776579.1">
    <property type="nucleotide sequence ID" value="NC_015518.1"/>
</dbReference>